<keyword evidence="6" id="KW-0067">ATP-binding</keyword>
<evidence type="ECO:0000313" key="8">
    <source>
        <dbReference type="EMBL" id="GAG55735.1"/>
    </source>
</evidence>
<dbReference type="UniPathway" id="UPA00074">
    <property type="reaction ID" value="UER00131"/>
</dbReference>
<keyword evidence="5" id="KW-0658">Purine biosynthesis</keyword>
<evidence type="ECO:0000256" key="3">
    <source>
        <dbReference type="ARBA" id="ARBA00022598"/>
    </source>
</evidence>
<evidence type="ECO:0000256" key="6">
    <source>
        <dbReference type="ARBA" id="ARBA00022840"/>
    </source>
</evidence>
<keyword evidence="4" id="KW-0547">Nucleotide-binding</keyword>
<keyword evidence="3" id="KW-0436">Ligase</keyword>
<dbReference type="Pfam" id="PF01259">
    <property type="entry name" value="SAICAR_synt"/>
    <property type="match status" value="1"/>
</dbReference>
<dbReference type="PANTHER" id="PTHR43700">
    <property type="entry name" value="PHOSPHORIBOSYLAMINOIMIDAZOLE-SUCCINOCARBOXAMIDE SYNTHASE"/>
    <property type="match status" value="1"/>
</dbReference>
<comment type="caution">
    <text evidence="8">The sequence shown here is derived from an EMBL/GenBank/DDBJ whole genome shotgun (WGS) entry which is preliminary data.</text>
</comment>
<evidence type="ECO:0000256" key="2">
    <source>
        <dbReference type="ARBA" id="ARBA00012217"/>
    </source>
</evidence>
<sequence length="301" mass="34762">MGAYCFEKAEEKGIKTHYRGVVGRDGKVVRIDELHEPTNIMEINLVRVIRPKKGSGINYDYSVFTHDLVNFLIPMEIMYRNSLPEGSSIFRRLKNGQISYEDLGLNHYPKPGKKLEKPFFDVSTKLEERDRYITWSEAQRIASLTDEEVEEIKNKLSHTNNLISKIAARANLQNDDGKIELAFDGNRKLIVVDVIGTLDECRFTYEGLHVSKEIARKYYRKTKWYKDVEEAKREADVKGIKDWKSLCRSQPSRLDLGLKKILCDIYMAATNECTGLNLFDVSSLANTVKEYRRYLSEKNAS</sequence>
<dbReference type="GO" id="GO:0004639">
    <property type="term" value="F:phosphoribosylaminoimidazolesuccinocarboxamide synthase activity"/>
    <property type="evidence" value="ECO:0007669"/>
    <property type="project" value="UniProtKB-EC"/>
</dbReference>
<evidence type="ECO:0000259" key="7">
    <source>
        <dbReference type="Pfam" id="PF01259"/>
    </source>
</evidence>
<protein>
    <recommendedName>
        <fullName evidence="2">phosphoribosylaminoimidazolesuccinocarboxamide synthase</fullName>
        <ecNumber evidence="2">6.3.2.6</ecNumber>
    </recommendedName>
</protein>
<accession>X0YIH5</accession>
<dbReference type="SUPFAM" id="SSF56104">
    <property type="entry name" value="SAICAR synthase-like"/>
    <property type="match status" value="1"/>
</dbReference>
<evidence type="ECO:0000256" key="1">
    <source>
        <dbReference type="ARBA" id="ARBA00004672"/>
    </source>
</evidence>
<evidence type="ECO:0000256" key="5">
    <source>
        <dbReference type="ARBA" id="ARBA00022755"/>
    </source>
</evidence>
<dbReference type="GO" id="GO:0005737">
    <property type="term" value="C:cytoplasm"/>
    <property type="evidence" value="ECO:0007669"/>
    <property type="project" value="TreeGrafter"/>
</dbReference>
<organism evidence="8">
    <name type="scientific">marine sediment metagenome</name>
    <dbReference type="NCBI Taxonomy" id="412755"/>
    <lineage>
        <taxon>unclassified sequences</taxon>
        <taxon>metagenomes</taxon>
        <taxon>ecological metagenomes</taxon>
    </lineage>
</organism>
<dbReference type="InterPro" id="IPR028923">
    <property type="entry name" value="SAICAR_synt/ADE2_N"/>
</dbReference>
<feature type="domain" description="SAICAR synthetase/ADE2 N-terminal" evidence="7">
    <location>
        <begin position="6"/>
        <end position="226"/>
    </location>
</feature>
<reference evidence="8" key="1">
    <citation type="journal article" date="2014" name="Front. Microbiol.">
        <title>High frequency of phylogenetically diverse reductive dehalogenase-homologous genes in deep subseafloor sedimentary metagenomes.</title>
        <authorList>
            <person name="Kawai M."/>
            <person name="Futagami T."/>
            <person name="Toyoda A."/>
            <person name="Takaki Y."/>
            <person name="Nishi S."/>
            <person name="Hori S."/>
            <person name="Arai W."/>
            <person name="Tsubouchi T."/>
            <person name="Morono Y."/>
            <person name="Uchiyama I."/>
            <person name="Ito T."/>
            <person name="Fujiyama A."/>
            <person name="Inagaki F."/>
            <person name="Takami H."/>
        </authorList>
    </citation>
    <scope>NUCLEOTIDE SEQUENCE</scope>
    <source>
        <strain evidence="8">Expedition CK06-06</strain>
    </source>
</reference>
<comment type="pathway">
    <text evidence="1">Purine metabolism; IMP biosynthesis via de novo pathway; 5-amino-1-(5-phospho-D-ribosyl)imidazole-4-carboxamide from 5-amino-1-(5-phospho-D-ribosyl)imidazole-4-carboxylate: step 1/2.</text>
</comment>
<proteinExistence type="predicted"/>
<dbReference type="EC" id="6.3.2.6" evidence="2"/>
<dbReference type="Gene3D" id="3.30.470.20">
    <property type="entry name" value="ATP-grasp fold, B domain"/>
    <property type="match status" value="1"/>
</dbReference>
<gene>
    <name evidence="8" type="ORF">S01H4_13550</name>
</gene>
<dbReference type="EMBL" id="BART01005963">
    <property type="protein sequence ID" value="GAG55735.1"/>
    <property type="molecule type" value="Genomic_DNA"/>
</dbReference>
<dbReference type="GO" id="GO:0006189">
    <property type="term" value="P:'de novo' IMP biosynthetic process"/>
    <property type="evidence" value="ECO:0007669"/>
    <property type="project" value="UniProtKB-UniPathway"/>
</dbReference>
<evidence type="ECO:0000256" key="4">
    <source>
        <dbReference type="ARBA" id="ARBA00022741"/>
    </source>
</evidence>
<name>X0YIH5_9ZZZZ</name>
<dbReference type="GO" id="GO:0005524">
    <property type="term" value="F:ATP binding"/>
    <property type="evidence" value="ECO:0007669"/>
    <property type="project" value="UniProtKB-KW"/>
</dbReference>
<dbReference type="AlphaFoldDB" id="X0YIH5"/>
<dbReference type="PANTHER" id="PTHR43700:SF1">
    <property type="entry name" value="PHOSPHORIBOSYLAMINOIMIDAZOLE-SUCCINOCARBOXAMIDE SYNTHASE"/>
    <property type="match status" value="1"/>
</dbReference>